<dbReference type="EMBL" id="VJZT01000004">
    <property type="protein sequence ID" value="TRX40809.1"/>
    <property type="molecule type" value="Genomic_DNA"/>
</dbReference>
<sequence length="314" mass="34151">MKRLLSVLLLALIVNGCDDGNLILDTINFDKAEVTSCSNGLIYKLNDKESLIIDIPTTTFENKTNSQEVFISTSNRVVYRFYSGAVAADNICETIPPATPSVIDQWTASAGTIKINTTAIKTTNTTTNSTRITGYNHAISFANITFAKSTGNQVYETFPFGDYKTTISALAFGFDTTLEQCSTSKEVYNYNNSEALTLAIDPNLIKNEITPLDSPRKGIIGATVNKLIYRLYTNGILTPSYFCGTTIPLLPTVSEEWVAAAGVTDVSGIIEVTTTTNANGFKHTIVLKKVKFKNGTDDFLLGDTFAFGELLTTN</sequence>
<protein>
    <recommendedName>
        <fullName evidence="3">Lipoprotein</fullName>
    </recommendedName>
</protein>
<reference evidence="1 2" key="1">
    <citation type="submission" date="2019-07" db="EMBL/GenBank/DDBJ databases">
        <title>Novel species of Flavobacterium.</title>
        <authorList>
            <person name="Liu Q."/>
            <person name="Xin Y.-H."/>
        </authorList>
    </citation>
    <scope>NUCLEOTIDE SEQUENCE [LARGE SCALE GENOMIC DNA]</scope>
    <source>
        <strain evidence="1 2">LB1R34</strain>
    </source>
</reference>
<evidence type="ECO:0008006" key="3">
    <source>
        <dbReference type="Google" id="ProtNLM"/>
    </source>
</evidence>
<evidence type="ECO:0000313" key="2">
    <source>
        <dbReference type="Proteomes" id="UP000316371"/>
    </source>
</evidence>
<proteinExistence type="predicted"/>
<comment type="caution">
    <text evidence="1">The sequence shown here is derived from an EMBL/GenBank/DDBJ whole genome shotgun (WGS) entry which is preliminary data.</text>
</comment>
<evidence type="ECO:0000313" key="1">
    <source>
        <dbReference type="EMBL" id="TRX40809.1"/>
    </source>
</evidence>
<dbReference type="Proteomes" id="UP000316371">
    <property type="component" value="Unassembled WGS sequence"/>
</dbReference>
<accession>A0A553E720</accession>
<gene>
    <name evidence="1" type="ORF">FNW21_05785</name>
</gene>
<name>A0A553E720_9FLAO</name>
<dbReference type="OrthoDB" id="1417969at2"/>
<dbReference type="AlphaFoldDB" id="A0A553E720"/>
<keyword evidence="2" id="KW-1185">Reference proteome</keyword>
<organism evidence="1 2">
    <name type="scientific">Flavobacterium restrictum</name>
    <dbReference type="NCBI Taxonomy" id="2594428"/>
    <lineage>
        <taxon>Bacteria</taxon>
        <taxon>Pseudomonadati</taxon>
        <taxon>Bacteroidota</taxon>
        <taxon>Flavobacteriia</taxon>
        <taxon>Flavobacteriales</taxon>
        <taxon>Flavobacteriaceae</taxon>
        <taxon>Flavobacterium</taxon>
    </lineage>
</organism>
<dbReference type="RefSeq" id="WP_144255793.1">
    <property type="nucleotide sequence ID" value="NZ_VJZT01000004.1"/>
</dbReference>